<dbReference type="PROSITE" id="PS51450">
    <property type="entry name" value="LRR"/>
    <property type="match status" value="8"/>
</dbReference>
<evidence type="ECO:0000256" key="16">
    <source>
        <dbReference type="SAM" id="SignalP"/>
    </source>
</evidence>
<evidence type="ECO:0000256" key="11">
    <source>
        <dbReference type="ARBA" id="ARBA00023136"/>
    </source>
</evidence>
<keyword evidence="4" id="KW-1003">Cell membrane</keyword>
<reference evidence="19" key="2">
    <citation type="submission" date="2018-07" db="EMBL/GenBank/DDBJ databases">
        <authorList>
            <person name="Quirk P.G."/>
            <person name="Krulwich T.A."/>
        </authorList>
    </citation>
    <scope>NUCLEOTIDE SEQUENCE</scope>
</reference>
<dbReference type="SUPFAM" id="SSF52058">
    <property type="entry name" value="L domain-like"/>
    <property type="match status" value="4"/>
</dbReference>
<dbReference type="Pfam" id="PF01582">
    <property type="entry name" value="TIR"/>
    <property type="match status" value="1"/>
</dbReference>
<feature type="transmembrane region" description="Helical" evidence="15">
    <location>
        <begin position="1014"/>
        <end position="1038"/>
    </location>
</feature>
<proteinExistence type="inferred from homology"/>
<dbReference type="InterPro" id="IPR051432">
    <property type="entry name" value="KCNMA1_auxiliary"/>
</dbReference>
<name>A0A336N8Q7_CULSO</name>
<dbReference type="FunFam" id="3.80.10.10:FF:001164">
    <property type="entry name" value="GH01279p"/>
    <property type="match status" value="1"/>
</dbReference>
<keyword evidence="11 15" id="KW-0472">Membrane</keyword>
<feature type="compositionally biased region" description="Polar residues" evidence="14">
    <location>
        <begin position="1324"/>
        <end position="1341"/>
    </location>
</feature>
<evidence type="ECO:0000256" key="3">
    <source>
        <dbReference type="ARBA" id="ARBA00022448"/>
    </source>
</evidence>
<evidence type="ECO:0000256" key="2">
    <source>
        <dbReference type="ARBA" id="ARBA00009634"/>
    </source>
</evidence>
<sequence length="1341" mass="152953">MVSVLLGKLALLLFLNLNHVSCYRTSPLQSRTYTATYNNGPPPLPKACMWTESAQERNILCKMKSLTKADGILANLSLSNLNNLHALKLECSDTGMYESNLESSATPSGYFLAGFKQLQSLDIDSCKLRYVPALVFTGLSSLRSLVLRTRNTEWNLNLELHHDSFRGLTELKDLSLAENGLYEVPKEVFCPMYSLKTLNLSRNHLNDVKSLLFSDWGKGPSAPGKACNTGLETLDLSHNDINILPDNSFTALRSLTILNLQGNLLSEVADRSFVGLVSLQLLNMSNNKMIALPPELFQSTRKIRQIFLQNNSITVLAPGLLEGLDQLEVLDLSRNALSSEWINRDTFAGLIRLLDLNLSNNKISRIDRQVFRGLYSLQQLDLGQNLIEKLSDNSFTDLKNLNSLILSNNRLKQINHFDFSELYVLKLLWLDSNYITDIHEQAFENLTHLHDLGLNDNKLESIPSNMKSLRFLKSLDLGKNQISDITVDAFEGLEELLGLRLTDNLIGNISRDTFSALPSLRVLNLASNKIRHIDQSAFISNPSITGIRLDNNLLEDISGVFTSLSTLIWLNVSDNKLIMFDYSHFPDSLQWLDIHLNEIEELGNYFNIQTGVSIKMLDVSYNRITKLNAKSIPDNIENFFINNNLIDDIEPGTFLQKTNLTKVILSGNLLQHLEMSALTLPVVQETRNIPEFYLANNLFHCDCKLEWLHRINELSYLRQYPKVNDIDEIKCTLEHTRGTHERLLLELNNEDFLCKYDQHCFALCHCCDFDACDCKMTCPTGCTCYHDPAWNTNIVDCGNANLKEVPKKIPMDVTDLYLDGNNFENLPSHQFIGKKKLQRLYLNNSLIETLENKVFNGLTNLVSLHLEDNAITEVRQNDFNQFQNLLELHMNDNSIKRIPEGFFTRMNNLQILNLQNNKIQEFKPWNELATVENSLKNLNLKGTQLACDCTNDKMKHWYEQWNKNDEDLFCANKKPLSVVVSSCETNAIKSPGPVATPTVQRTLIPDISMFPNGYMPLFIAVIIGVVLTLLIIILAFTFRNDFRLWAYSRYGVRLRKDPLTALEKCEDNEKLYDAYVIYGADDSDSIQREFTSELEHMGYSLCLHYRDLHAQNNYLVDTLQSATDASRKIIIFLSINFLRTEWSHPEFHSALQSVLELVRPSRRQHKIILITTCPDNVIMMDPILDVLLRTCTVINWDDRRFWDKLRFAMPDLSAQITGGHHKHHNSNKNVIKAQNLRYGPTPTIQGTWCQRQNQPSSIQLASHISPSNSNCPTEDELSSTASSQHYESPTHHRPYAYDTGRRTANHVYSTIPEGQYPPVAPQYHINTNRSQSRQSNRPCFV</sequence>
<feature type="region of interest" description="Disordered" evidence="14">
    <location>
        <begin position="1311"/>
        <end position="1341"/>
    </location>
</feature>
<evidence type="ECO:0000259" key="17">
    <source>
        <dbReference type="PROSITE" id="PS50104"/>
    </source>
</evidence>
<keyword evidence="13" id="KW-0407">Ion channel</keyword>
<dbReference type="SMART" id="SM00013">
    <property type="entry name" value="LRRNT"/>
    <property type="match status" value="1"/>
</dbReference>
<dbReference type="VEuPathDB" id="VectorBase:CSON009116"/>
<dbReference type="PROSITE" id="PS50104">
    <property type="entry name" value="TIR"/>
    <property type="match status" value="1"/>
</dbReference>
<keyword evidence="9 15" id="KW-1133">Transmembrane helix</keyword>
<dbReference type="SMART" id="SM00369">
    <property type="entry name" value="LRR_TYP"/>
    <property type="match status" value="21"/>
</dbReference>
<dbReference type="EMBL" id="UFQT01003570">
    <property type="protein sequence ID" value="SSX35118.1"/>
    <property type="molecule type" value="Genomic_DNA"/>
</dbReference>
<evidence type="ECO:0000313" key="18">
    <source>
        <dbReference type="EMBL" id="SSX15766.1"/>
    </source>
</evidence>
<dbReference type="FunFam" id="3.80.10.10:FF:001438">
    <property type="entry name" value="Uncharacterized protein"/>
    <property type="match status" value="1"/>
</dbReference>
<evidence type="ECO:0000256" key="14">
    <source>
        <dbReference type="SAM" id="MobiDB-lite"/>
    </source>
</evidence>
<keyword evidence="5" id="KW-0433">Leucine-rich repeat</keyword>
<dbReference type="Pfam" id="PF13306">
    <property type="entry name" value="LRR_5"/>
    <property type="match status" value="1"/>
</dbReference>
<dbReference type="GO" id="GO:0005886">
    <property type="term" value="C:plasma membrane"/>
    <property type="evidence" value="ECO:0007669"/>
    <property type="project" value="UniProtKB-SubCell"/>
</dbReference>
<evidence type="ECO:0000313" key="19">
    <source>
        <dbReference type="EMBL" id="SSX35118.1"/>
    </source>
</evidence>
<keyword evidence="6 15" id="KW-0812">Transmembrane</keyword>
<keyword evidence="3" id="KW-0813">Transport</keyword>
<dbReference type="PANTHER" id="PTHR46473">
    <property type="entry name" value="GH08155P"/>
    <property type="match status" value="1"/>
</dbReference>
<dbReference type="SUPFAM" id="SSF52200">
    <property type="entry name" value="Toll/Interleukin receptor TIR domain"/>
    <property type="match status" value="1"/>
</dbReference>
<dbReference type="GO" id="GO:0034220">
    <property type="term" value="P:monoatomic ion transmembrane transport"/>
    <property type="evidence" value="ECO:0007669"/>
    <property type="project" value="UniProtKB-KW"/>
</dbReference>
<organism evidence="19">
    <name type="scientific">Culicoides sonorensis</name>
    <name type="common">Biting midge</name>
    <dbReference type="NCBI Taxonomy" id="179676"/>
    <lineage>
        <taxon>Eukaryota</taxon>
        <taxon>Metazoa</taxon>
        <taxon>Ecdysozoa</taxon>
        <taxon>Arthropoda</taxon>
        <taxon>Hexapoda</taxon>
        <taxon>Insecta</taxon>
        <taxon>Pterygota</taxon>
        <taxon>Neoptera</taxon>
        <taxon>Endopterygota</taxon>
        <taxon>Diptera</taxon>
        <taxon>Nematocera</taxon>
        <taxon>Chironomoidea</taxon>
        <taxon>Ceratopogonidae</taxon>
        <taxon>Ceratopogoninae</taxon>
        <taxon>Culicoides</taxon>
        <taxon>Monoculicoides</taxon>
    </lineage>
</organism>
<evidence type="ECO:0000256" key="5">
    <source>
        <dbReference type="ARBA" id="ARBA00022614"/>
    </source>
</evidence>
<feature type="chain" id="PRO_5033343329" evidence="16">
    <location>
        <begin position="23"/>
        <end position="1341"/>
    </location>
</feature>
<dbReference type="InterPro" id="IPR035897">
    <property type="entry name" value="Toll_tir_struct_dom_sf"/>
</dbReference>
<dbReference type="GO" id="GO:0007165">
    <property type="term" value="P:signal transduction"/>
    <property type="evidence" value="ECO:0007669"/>
    <property type="project" value="InterPro"/>
</dbReference>
<evidence type="ECO:0000256" key="13">
    <source>
        <dbReference type="ARBA" id="ARBA00023303"/>
    </source>
</evidence>
<dbReference type="InterPro" id="IPR003591">
    <property type="entry name" value="Leu-rich_rpt_typical-subtyp"/>
</dbReference>
<evidence type="ECO:0000256" key="10">
    <source>
        <dbReference type="ARBA" id="ARBA00023065"/>
    </source>
</evidence>
<feature type="domain" description="TIR" evidence="17">
    <location>
        <begin position="1070"/>
        <end position="1209"/>
    </location>
</feature>
<keyword evidence="10" id="KW-0406">Ion transport</keyword>
<dbReference type="SMART" id="SM00255">
    <property type="entry name" value="TIR"/>
    <property type="match status" value="1"/>
</dbReference>
<dbReference type="Gene3D" id="3.40.50.10140">
    <property type="entry name" value="Toll/interleukin-1 receptor homology (TIR) domain"/>
    <property type="match status" value="1"/>
</dbReference>
<dbReference type="InterPro" id="IPR001611">
    <property type="entry name" value="Leu-rich_rpt"/>
</dbReference>
<evidence type="ECO:0000256" key="9">
    <source>
        <dbReference type="ARBA" id="ARBA00022989"/>
    </source>
</evidence>
<gene>
    <name evidence="19" type="primary">CSON009116</name>
</gene>
<evidence type="ECO:0000256" key="12">
    <source>
        <dbReference type="ARBA" id="ARBA00023157"/>
    </source>
</evidence>
<evidence type="ECO:0000256" key="15">
    <source>
        <dbReference type="SAM" id="Phobius"/>
    </source>
</evidence>
<evidence type="ECO:0000256" key="7">
    <source>
        <dbReference type="ARBA" id="ARBA00022729"/>
    </source>
</evidence>
<feature type="compositionally biased region" description="Polar residues" evidence="14">
    <location>
        <begin position="1264"/>
        <end position="1287"/>
    </location>
</feature>
<dbReference type="InterPro" id="IPR032675">
    <property type="entry name" value="LRR_dom_sf"/>
</dbReference>
<comment type="subcellular location">
    <subcellularLocation>
        <location evidence="1">Cell membrane</location>
        <topology evidence="1">Single-pass membrane protein</topology>
    </subcellularLocation>
</comment>
<dbReference type="InterPro" id="IPR000372">
    <property type="entry name" value="LRRNT"/>
</dbReference>
<dbReference type="InterPro" id="IPR000157">
    <property type="entry name" value="TIR_dom"/>
</dbReference>
<dbReference type="Pfam" id="PF13855">
    <property type="entry name" value="LRR_8"/>
    <property type="match status" value="4"/>
</dbReference>
<evidence type="ECO:0000256" key="4">
    <source>
        <dbReference type="ARBA" id="ARBA00022475"/>
    </source>
</evidence>
<reference evidence="18" key="1">
    <citation type="submission" date="2018-04" db="EMBL/GenBank/DDBJ databases">
        <authorList>
            <person name="Go L.Y."/>
            <person name="Mitchell J.A."/>
        </authorList>
    </citation>
    <scope>NUCLEOTIDE SEQUENCE</scope>
    <source>
        <tissue evidence="18">Whole organism</tissue>
    </source>
</reference>
<dbReference type="PANTHER" id="PTHR46473:SF10">
    <property type="entry name" value="LD45603P-RELATED"/>
    <property type="match status" value="1"/>
</dbReference>
<evidence type="ECO:0000256" key="8">
    <source>
        <dbReference type="ARBA" id="ARBA00022737"/>
    </source>
</evidence>
<evidence type="ECO:0000256" key="1">
    <source>
        <dbReference type="ARBA" id="ARBA00004162"/>
    </source>
</evidence>
<dbReference type="EMBL" id="UFQS01003570">
    <property type="protein sequence ID" value="SSX15766.1"/>
    <property type="molecule type" value="Genomic_DNA"/>
</dbReference>
<keyword evidence="8" id="KW-0677">Repeat</keyword>
<feature type="signal peptide" evidence="16">
    <location>
        <begin position="1"/>
        <end position="22"/>
    </location>
</feature>
<feature type="region of interest" description="Disordered" evidence="14">
    <location>
        <begin position="1264"/>
        <end position="1299"/>
    </location>
</feature>
<keyword evidence="12" id="KW-1015">Disulfide bond</keyword>
<dbReference type="InterPro" id="IPR026906">
    <property type="entry name" value="LRR_5"/>
</dbReference>
<dbReference type="Gene3D" id="3.80.10.10">
    <property type="entry name" value="Ribonuclease Inhibitor"/>
    <property type="match status" value="6"/>
</dbReference>
<keyword evidence="7 16" id="KW-0732">Signal</keyword>
<evidence type="ECO:0000256" key="6">
    <source>
        <dbReference type="ARBA" id="ARBA00022692"/>
    </source>
</evidence>
<comment type="similarity">
    <text evidence="2">Belongs to the Toll-like receptor family.</text>
</comment>
<accession>A0A336N8Q7</accession>
<protein>
    <submittedName>
        <fullName evidence="19">CSON009116 protein</fullName>
    </submittedName>
</protein>
<dbReference type="SMART" id="SM00365">
    <property type="entry name" value="LRR_SD22"/>
    <property type="match status" value="9"/>
</dbReference>